<evidence type="ECO:0000259" key="8">
    <source>
        <dbReference type="PROSITE" id="PS50850"/>
    </source>
</evidence>
<dbReference type="PANTHER" id="PTHR23513:SF11">
    <property type="entry name" value="STAPHYLOFERRIN A TRANSPORTER"/>
    <property type="match status" value="1"/>
</dbReference>
<keyword evidence="5 7" id="KW-1133">Transmembrane helix</keyword>
<gene>
    <name evidence="9" type="ORF">IV52_GL001384</name>
</gene>
<dbReference type="PROSITE" id="PS50850">
    <property type="entry name" value="MFS"/>
    <property type="match status" value="1"/>
</dbReference>
<feature type="transmembrane region" description="Helical" evidence="7">
    <location>
        <begin position="167"/>
        <end position="186"/>
    </location>
</feature>
<keyword evidence="10" id="KW-1185">Reference proteome</keyword>
<evidence type="ECO:0000256" key="1">
    <source>
        <dbReference type="ARBA" id="ARBA00004651"/>
    </source>
</evidence>
<dbReference type="Gene3D" id="1.20.1250.20">
    <property type="entry name" value="MFS general substrate transporter like domains"/>
    <property type="match status" value="1"/>
</dbReference>
<dbReference type="OrthoDB" id="9775268at2"/>
<evidence type="ECO:0000256" key="7">
    <source>
        <dbReference type="SAM" id="Phobius"/>
    </source>
</evidence>
<evidence type="ECO:0000256" key="2">
    <source>
        <dbReference type="ARBA" id="ARBA00022448"/>
    </source>
</evidence>
<dbReference type="SUPFAM" id="SSF103473">
    <property type="entry name" value="MFS general substrate transporter"/>
    <property type="match status" value="1"/>
</dbReference>
<evidence type="ECO:0000256" key="3">
    <source>
        <dbReference type="ARBA" id="ARBA00022475"/>
    </source>
</evidence>
<feature type="domain" description="Major facilitator superfamily (MFS) profile" evidence="8">
    <location>
        <begin position="1"/>
        <end position="392"/>
    </location>
</feature>
<dbReference type="GO" id="GO:0005886">
    <property type="term" value="C:plasma membrane"/>
    <property type="evidence" value="ECO:0007669"/>
    <property type="project" value="UniProtKB-SubCell"/>
</dbReference>
<reference evidence="9 10" key="1">
    <citation type="journal article" date="2015" name="Genome Announc.">
        <title>Expanding the biotechnology potential of lactobacilli through comparative genomics of 213 strains and associated genera.</title>
        <authorList>
            <person name="Sun Z."/>
            <person name="Harris H.M."/>
            <person name="McCann A."/>
            <person name="Guo C."/>
            <person name="Argimon S."/>
            <person name="Zhang W."/>
            <person name="Yang X."/>
            <person name="Jeffery I.B."/>
            <person name="Cooney J.C."/>
            <person name="Kagawa T.F."/>
            <person name="Liu W."/>
            <person name="Song Y."/>
            <person name="Salvetti E."/>
            <person name="Wrobel A."/>
            <person name="Rasinkangas P."/>
            <person name="Parkhill J."/>
            <person name="Rea M.C."/>
            <person name="O'Sullivan O."/>
            <person name="Ritari J."/>
            <person name="Douillard F.P."/>
            <person name="Paul Ross R."/>
            <person name="Yang R."/>
            <person name="Briner A.E."/>
            <person name="Felis G.E."/>
            <person name="de Vos W.M."/>
            <person name="Barrangou R."/>
            <person name="Klaenhammer T.R."/>
            <person name="Caufield P.W."/>
            <person name="Cui Y."/>
            <person name="Zhang H."/>
            <person name="O'Toole P.W."/>
        </authorList>
    </citation>
    <scope>NUCLEOTIDE SEQUENCE [LARGE SCALE GENOMIC DNA]</scope>
    <source>
        <strain evidence="9 10">DSM 20690</strain>
    </source>
</reference>
<dbReference type="PANTHER" id="PTHR23513">
    <property type="entry name" value="INTEGRAL MEMBRANE EFFLUX PROTEIN-RELATED"/>
    <property type="match status" value="1"/>
</dbReference>
<keyword evidence="2" id="KW-0813">Transport</keyword>
<dbReference type="Pfam" id="PF07690">
    <property type="entry name" value="MFS_1"/>
    <property type="match status" value="1"/>
</dbReference>
<evidence type="ECO:0000313" key="9">
    <source>
        <dbReference type="EMBL" id="KRN78250.1"/>
    </source>
</evidence>
<evidence type="ECO:0000256" key="5">
    <source>
        <dbReference type="ARBA" id="ARBA00022989"/>
    </source>
</evidence>
<dbReference type="AlphaFoldDB" id="A0A0R2JU83"/>
<comment type="caution">
    <text evidence="9">The sequence shown here is derived from an EMBL/GenBank/DDBJ whole genome shotgun (WGS) entry which is preliminary data.</text>
</comment>
<dbReference type="InterPro" id="IPR020846">
    <property type="entry name" value="MFS_dom"/>
</dbReference>
<feature type="transmembrane region" description="Helical" evidence="7">
    <location>
        <begin position="250"/>
        <end position="275"/>
    </location>
</feature>
<feature type="transmembrane region" description="Helical" evidence="7">
    <location>
        <begin position="44"/>
        <end position="64"/>
    </location>
</feature>
<feature type="transmembrane region" description="Helical" evidence="7">
    <location>
        <begin position="207"/>
        <end position="230"/>
    </location>
</feature>
<keyword evidence="6 7" id="KW-0472">Membrane</keyword>
<dbReference type="RefSeq" id="WP_078775186.1">
    <property type="nucleotide sequence ID" value="NZ_FUXS01000003.1"/>
</dbReference>
<feature type="transmembrane region" description="Helical" evidence="7">
    <location>
        <begin position="142"/>
        <end position="161"/>
    </location>
</feature>
<keyword evidence="3" id="KW-1003">Cell membrane</keyword>
<dbReference type="CDD" id="cd06173">
    <property type="entry name" value="MFS_MefA_like"/>
    <property type="match status" value="1"/>
</dbReference>
<accession>A0A0R2JU83</accession>
<evidence type="ECO:0000313" key="10">
    <source>
        <dbReference type="Proteomes" id="UP000051565"/>
    </source>
</evidence>
<feature type="transmembrane region" description="Helical" evidence="7">
    <location>
        <begin position="12"/>
        <end position="32"/>
    </location>
</feature>
<organism evidence="9 10">
    <name type="scientific">Fructilactobacillus lindneri DSM 20690 = JCM 11027</name>
    <dbReference type="NCBI Taxonomy" id="1122148"/>
    <lineage>
        <taxon>Bacteria</taxon>
        <taxon>Bacillati</taxon>
        <taxon>Bacillota</taxon>
        <taxon>Bacilli</taxon>
        <taxon>Lactobacillales</taxon>
        <taxon>Lactobacillaceae</taxon>
        <taxon>Fructilactobacillus</taxon>
    </lineage>
</organism>
<sequence length="392" mass="43424">MNFTLLRQNKFRNFFFADIISGFGVEMATVGANWYVLQQTHSDSIVGMFLAINVLAGFLISPIAGWITDKFMRRNVIIATFVFRAIPIALIALWLYLFKFNLIAMYLLAIVTGAGWVAYMSSSRSYVQAIVPDNLLGMANSFIEISLQVGMFLAGAASGVVINYVGFIPILLLNVILFSIAIILMFTSPIDHQTIAKTENNVKENSVFSYVLEHKLILILGLISILPLIVTQLFNVSMPGYVSNILNDNSIAYGITDMCYGIGGLAAGLLSAWLLNKFNKQHLLIAFFTIASIALFSLFILKSTLLTYSFAFLIGLSNSSLRVTINTILMRVVKKSYMGRTTSMWTGGAQFIEIFSSTFIGRLNDVWGANYGFLCMFIIMVIGLVSSLFVKE</sequence>
<feature type="transmembrane region" description="Helical" evidence="7">
    <location>
        <begin position="307"/>
        <end position="330"/>
    </location>
</feature>
<dbReference type="InterPro" id="IPR011701">
    <property type="entry name" value="MFS"/>
</dbReference>
<dbReference type="InterPro" id="IPR036259">
    <property type="entry name" value="MFS_trans_sf"/>
</dbReference>
<feature type="transmembrane region" description="Helical" evidence="7">
    <location>
        <begin position="76"/>
        <end position="97"/>
    </location>
</feature>
<name>A0A0R2JU83_9LACO</name>
<evidence type="ECO:0000256" key="4">
    <source>
        <dbReference type="ARBA" id="ARBA00022692"/>
    </source>
</evidence>
<proteinExistence type="predicted"/>
<dbReference type="PATRIC" id="fig|1122148.6.peg.1422"/>
<feature type="transmembrane region" description="Helical" evidence="7">
    <location>
        <begin position="282"/>
        <end position="301"/>
    </location>
</feature>
<dbReference type="GO" id="GO:0022857">
    <property type="term" value="F:transmembrane transporter activity"/>
    <property type="evidence" value="ECO:0007669"/>
    <property type="project" value="InterPro"/>
</dbReference>
<evidence type="ECO:0000256" key="6">
    <source>
        <dbReference type="ARBA" id="ARBA00023136"/>
    </source>
</evidence>
<dbReference type="EMBL" id="JQBT01000036">
    <property type="protein sequence ID" value="KRN78250.1"/>
    <property type="molecule type" value="Genomic_DNA"/>
</dbReference>
<dbReference type="GeneID" id="61250634"/>
<feature type="transmembrane region" description="Helical" evidence="7">
    <location>
        <begin position="103"/>
        <end position="121"/>
    </location>
</feature>
<keyword evidence="4 7" id="KW-0812">Transmembrane</keyword>
<protein>
    <recommendedName>
        <fullName evidence="8">Major facilitator superfamily (MFS) profile domain-containing protein</fullName>
    </recommendedName>
</protein>
<dbReference type="Proteomes" id="UP000051565">
    <property type="component" value="Unassembled WGS sequence"/>
</dbReference>
<comment type="subcellular location">
    <subcellularLocation>
        <location evidence="1">Cell membrane</location>
        <topology evidence="1">Multi-pass membrane protein</topology>
    </subcellularLocation>
</comment>
<feature type="transmembrane region" description="Helical" evidence="7">
    <location>
        <begin position="369"/>
        <end position="390"/>
    </location>
</feature>